<evidence type="ECO:0000259" key="2">
    <source>
        <dbReference type="Pfam" id="PF00582"/>
    </source>
</evidence>
<comment type="similarity">
    <text evidence="1">Belongs to the universal stress protein A family.</text>
</comment>
<sequence>MMAILRRILMATDFSDYSKEALDHAVYLAKKIGAEIYLFHVFEQPVYNPAASSRIGAGNIVVLEWIKAVREKERRKLMALAKEVGRKGIKVHPILKEGIPFYEILRSAEETSADLIVLGTQGRTGLDRFMMGSVAERVAQKAPCPVYVVRPKARAAIKKRKRAGPD</sequence>
<evidence type="ECO:0000313" key="4">
    <source>
        <dbReference type="Proteomes" id="UP000534783"/>
    </source>
</evidence>
<dbReference type="PANTHER" id="PTHR46268:SF6">
    <property type="entry name" value="UNIVERSAL STRESS PROTEIN UP12"/>
    <property type="match status" value="1"/>
</dbReference>
<organism evidence="3 4">
    <name type="scientific">Candidatus Manganitrophus noduliformans</name>
    <dbReference type="NCBI Taxonomy" id="2606439"/>
    <lineage>
        <taxon>Bacteria</taxon>
        <taxon>Pseudomonadati</taxon>
        <taxon>Nitrospirota</taxon>
        <taxon>Nitrospiria</taxon>
        <taxon>Candidatus Troglogloeales</taxon>
        <taxon>Candidatus Manganitrophaceae</taxon>
        <taxon>Candidatus Manganitrophus</taxon>
    </lineage>
</organism>
<protein>
    <submittedName>
        <fullName evidence="3">Universal stress protein</fullName>
    </submittedName>
</protein>
<dbReference type="Proteomes" id="UP000534783">
    <property type="component" value="Unassembled WGS sequence"/>
</dbReference>
<feature type="domain" description="UspA" evidence="2">
    <location>
        <begin position="6"/>
        <end position="150"/>
    </location>
</feature>
<dbReference type="PRINTS" id="PR01438">
    <property type="entry name" value="UNVRSLSTRESS"/>
</dbReference>
<dbReference type="Gene3D" id="3.40.50.620">
    <property type="entry name" value="HUPs"/>
    <property type="match status" value="1"/>
</dbReference>
<dbReference type="SUPFAM" id="SSF52402">
    <property type="entry name" value="Adenine nucleotide alpha hydrolases-like"/>
    <property type="match status" value="1"/>
</dbReference>
<dbReference type="PANTHER" id="PTHR46268">
    <property type="entry name" value="STRESS RESPONSE PROTEIN NHAX"/>
    <property type="match status" value="1"/>
</dbReference>
<name>A0A7X6I9D4_9BACT</name>
<dbReference type="CDD" id="cd00293">
    <property type="entry name" value="USP-like"/>
    <property type="match status" value="1"/>
</dbReference>
<dbReference type="Pfam" id="PF00582">
    <property type="entry name" value="Usp"/>
    <property type="match status" value="1"/>
</dbReference>
<keyword evidence="4" id="KW-1185">Reference proteome</keyword>
<dbReference type="InterPro" id="IPR006015">
    <property type="entry name" value="Universal_stress_UspA"/>
</dbReference>
<dbReference type="AlphaFoldDB" id="A0A7X6I9D4"/>
<dbReference type="EMBL" id="VTOW01000001">
    <property type="protein sequence ID" value="NKE69265.1"/>
    <property type="molecule type" value="Genomic_DNA"/>
</dbReference>
<evidence type="ECO:0000256" key="1">
    <source>
        <dbReference type="ARBA" id="ARBA00008791"/>
    </source>
</evidence>
<dbReference type="InterPro" id="IPR014729">
    <property type="entry name" value="Rossmann-like_a/b/a_fold"/>
</dbReference>
<reference evidence="3 4" key="1">
    <citation type="journal article" date="2020" name="Nature">
        <title>Bacterial chemolithoautotrophy via manganese oxidation.</title>
        <authorList>
            <person name="Yu H."/>
            <person name="Leadbetter J.R."/>
        </authorList>
    </citation>
    <scope>NUCLEOTIDE SEQUENCE [LARGE SCALE GENOMIC DNA]</scope>
    <source>
        <strain evidence="3 4">Mn-1</strain>
    </source>
</reference>
<dbReference type="RefSeq" id="WP_168057581.1">
    <property type="nucleotide sequence ID" value="NZ_VTOW01000001.1"/>
</dbReference>
<gene>
    <name evidence="3" type="ORF">MNODULE_00665</name>
</gene>
<comment type="caution">
    <text evidence="3">The sequence shown here is derived from an EMBL/GenBank/DDBJ whole genome shotgun (WGS) entry which is preliminary data.</text>
</comment>
<evidence type="ECO:0000313" key="3">
    <source>
        <dbReference type="EMBL" id="NKE69265.1"/>
    </source>
</evidence>
<accession>A0A7X6I9D4</accession>
<dbReference type="InterPro" id="IPR006016">
    <property type="entry name" value="UspA"/>
</dbReference>
<proteinExistence type="inferred from homology"/>